<evidence type="ECO:0000313" key="4">
    <source>
        <dbReference type="Proteomes" id="UP000823388"/>
    </source>
</evidence>
<dbReference type="CDD" id="cd00051">
    <property type="entry name" value="EFh"/>
    <property type="match status" value="1"/>
</dbReference>
<accession>A0A8T0VXL1</accession>
<evidence type="ECO:0000313" key="3">
    <source>
        <dbReference type="EMBL" id="KAG2638406.1"/>
    </source>
</evidence>
<dbReference type="SUPFAM" id="SSF47473">
    <property type="entry name" value="EF-hand"/>
    <property type="match status" value="1"/>
</dbReference>
<dbReference type="OrthoDB" id="26525at2759"/>
<dbReference type="InterPro" id="IPR018247">
    <property type="entry name" value="EF_Hand_1_Ca_BS"/>
</dbReference>
<dbReference type="Gene3D" id="1.10.238.10">
    <property type="entry name" value="EF-hand"/>
    <property type="match status" value="1"/>
</dbReference>
<protein>
    <recommendedName>
        <fullName evidence="2">EF-hand domain-containing protein</fullName>
    </recommendedName>
</protein>
<name>A0A8T0VXL1_PANVG</name>
<keyword evidence="1" id="KW-0106">Calcium</keyword>
<proteinExistence type="predicted"/>
<feature type="domain" description="EF-hand" evidence="2">
    <location>
        <begin position="59"/>
        <end position="94"/>
    </location>
</feature>
<gene>
    <name evidence="3" type="ORF">PVAP13_2NG592500</name>
</gene>
<dbReference type="InterPro" id="IPR011992">
    <property type="entry name" value="EF-hand-dom_pair"/>
</dbReference>
<sequence>MAMETVPPTARCLFPGKEHRNAITVPEFKLWLKQFDTDGDGRISQKELREAIRRRGAWFSGLRARFAIRRADRNRNGFVDDSEIEGLIQFAERELGFRITTDVAADGPPLGRRVVMGSPPADRSITYKEEGYFSTHGIFCSM</sequence>
<reference evidence="3" key="1">
    <citation type="submission" date="2020-05" db="EMBL/GenBank/DDBJ databases">
        <title>WGS assembly of Panicum virgatum.</title>
        <authorList>
            <person name="Lovell J.T."/>
            <person name="Jenkins J."/>
            <person name="Shu S."/>
            <person name="Juenger T.E."/>
            <person name="Schmutz J."/>
        </authorList>
    </citation>
    <scope>NUCLEOTIDE SEQUENCE</scope>
    <source>
        <strain evidence="3">AP13</strain>
    </source>
</reference>
<dbReference type="InterPro" id="IPR002048">
    <property type="entry name" value="EF_hand_dom"/>
</dbReference>
<dbReference type="Pfam" id="PF13202">
    <property type="entry name" value="EF-hand_5"/>
    <property type="match status" value="2"/>
</dbReference>
<dbReference type="Proteomes" id="UP000823388">
    <property type="component" value="Chromosome 2N"/>
</dbReference>
<evidence type="ECO:0000256" key="1">
    <source>
        <dbReference type="ARBA" id="ARBA00022837"/>
    </source>
</evidence>
<feature type="domain" description="EF-hand" evidence="2">
    <location>
        <begin position="23"/>
        <end position="58"/>
    </location>
</feature>
<evidence type="ECO:0000259" key="2">
    <source>
        <dbReference type="PROSITE" id="PS50222"/>
    </source>
</evidence>
<dbReference type="PROSITE" id="PS00018">
    <property type="entry name" value="EF_HAND_1"/>
    <property type="match status" value="2"/>
</dbReference>
<comment type="caution">
    <text evidence="3">The sequence shown here is derived from an EMBL/GenBank/DDBJ whole genome shotgun (WGS) entry which is preliminary data.</text>
</comment>
<keyword evidence="4" id="KW-1185">Reference proteome</keyword>
<dbReference type="GO" id="GO:0005509">
    <property type="term" value="F:calcium ion binding"/>
    <property type="evidence" value="ECO:0007669"/>
    <property type="project" value="InterPro"/>
</dbReference>
<dbReference type="EMBL" id="CM029040">
    <property type="protein sequence ID" value="KAG2638406.1"/>
    <property type="molecule type" value="Genomic_DNA"/>
</dbReference>
<organism evidence="3 4">
    <name type="scientific">Panicum virgatum</name>
    <name type="common">Blackwell switchgrass</name>
    <dbReference type="NCBI Taxonomy" id="38727"/>
    <lineage>
        <taxon>Eukaryota</taxon>
        <taxon>Viridiplantae</taxon>
        <taxon>Streptophyta</taxon>
        <taxon>Embryophyta</taxon>
        <taxon>Tracheophyta</taxon>
        <taxon>Spermatophyta</taxon>
        <taxon>Magnoliopsida</taxon>
        <taxon>Liliopsida</taxon>
        <taxon>Poales</taxon>
        <taxon>Poaceae</taxon>
        <taxon>PACMAD clade</taxon>
        <taxon>Panicoideae</taxon>
        <taxon>Panicodae</taxon>
        <taxon>Paniceae</taxon>
        <taxon>Panicinae</taxon>
        <taxon>Panicum</taxon>
        <taxon>Panicum sect. Hiantes</taxon>
    </lineage>
</organism>
<dbReference type="PROSITE" id="PS50222">
    <property type="entry name" value="EF_HAND_2"/>
    <property type="match status" value="2"/>
</dbReference>
<dbReference type="AlphaFoldDB" id="A0A8T0VXL1"/>
<dbReference type="SMART" id="SM00054">
    <property type="entry name" value="EFh"/>
    <property type="match status" value="2"/>
</dbReference>